<evidence type="ECO:0000256" key="6">
    <source>
        <dbReference type="ARBA" id="ARBA00022556"/>
    </source>
</evidence>
<dbReference type="RefSeq" id="WP_068514441.1">
    <property type="nucleotide sequence ID" value="NZ_AP014945.1"/>
</dbReference>
<dbReference type="InterPro" id="IPR015870">
    <property type="entry name" value="UDP-acyl_N-AcGlcN_deAcase_N"/>
</dbReference>
<comment type="function">
    <text evidence="2 12">Catalyzes the hydrolysis of UDP-3-O-myristoyl-N-acetylglucosamine to form UDP-3-O-myristoylglucosamine and acetate, the committed step in lipid A biosynthesis.</text>
</comment>
<dbReference type="PANTHER" id="PTHR33694:SF1">
    <property type="entry name" value="UDP-3-O-ACYL-N-ACETYLGLUCOSAMINE DEACETYLASE 1, MITOCHONDRIAL-RELATED"/>
    <property type="match status" value="1"/>
</dbReference>
<gene>
    <name evidence="12" type="primary">lpxC</name>
    <name evidence="13" type="ORF">THC_1086</name>
</gene>
<dbReference type="SUPFAM" id="SSF54211">
    <property type="entry name" value="Ribosomal protein S5 domain 2-like"/>
    <property type="match status" value="2"/>
</dbReference>
<keyword evidence="14" id="KW-1185">Reference proteome</keyword>
<evidence type="ECO:0000256" key="11">
    <source>
        <dbReference type="ARBA" id="ARBA00024535"/>
    </source>
</evidence>
<dbReference type="Gene3D" id="3.30.1700.10">
    <property type="entry name" value="lpxc deacetylase, domain 2"/>
    <property type="match status" value="1"/>
</dbReference>
<keyword evidence="13" id="KW-0808">Transferase</keyword>
<name>A0A0U5B0A9_9BACT</name>
<evidence type="ECO:0000256" key="2">
    <source>
        <dbReference type="ARBA" id="ARBA00002923"/>
    </source>
</evidence>
<keyword evidence="9 12" id="KW-0862">Zinc</keyword>
<dbReference type="GO" id="GO:0009245">
    <property type="term" value="P:lipid A biosynthetic process"/>
    <property type="evidence" value="ECO:0007669"/>
    <property type="project" value="UniProtKB-UniRule"/>
</dbReference>
<keyword evidence="7 12" id="KW-0479">Metal-binding</keyword>
<organism evidence="13 14">
    <name type="scientific">Caldimicrobium thiodismutans</name>
    <dbReference type="NCBI Taxonomy" id="1653476"/>
    <lineage>
        <taxon>Bacteria</taxon>
        <taxon>Pseudomonadati</taxon>
        <taxon>Thermodesulfobacteriota</taxon>
        <taxon>Thermodesulfobacteria</taxon>
        <taxon>Thermodesulfobacteriales</taxon>
        <taxon>Thermodesulfobacteriaceae</taxon>
        <taxon>Caldimicrobium</taxon>
    </lineage>
</organism>
<keyword evidence="13" id="KW-0012">Acyltransferase</keyword>
<evidence type="ECO:0000256" key="4">
    <source>
        <dbReference type="ARBA" id="ARBA00012745"/>
    </source>
</evidence>
<dbReference type="EMBL" id="AP014945">
    <property type="protein sequence ID" value="BAU23465.1"/>
    <property type="molecule type" value="Genomic_DNA"/>
</dbReference>
<feature type="active site" description="Proton donor" evidence="12">
    <location>
        <position position="262"/>
    </location>
</feature>
<evidence type="ECO:0000256" key="7">
    <source>
        <dbReference type="ARBA" id="ARBA00022723"/>
    </source>
</evidence>
<dbReference type="GO" id="GO:0103117">
    <property type="term" value="F:UDP-3-O-acyl-N-acetylglucosamine deacetylase activity"/>
    <property type="evidence" value="ECO:0007669"/>
    <property type="project" value="UniProtKB-UniRule"/>
</dbReference>
<evidence type="ECO:0000256" key="9">
    <source>
        <dbReference type="ARBA" id="ARBA00022833"/>
    </source>
</evidence>
<comment type="cofactor">
    <cofactor evidence="1 12">
        <name>Zn(2+)</name>
        <dbReference type="ChEBI" id="CHEBI:29105"/>
    </cofactor>
</comment>
<evidence type="ECO:0000256" key="12">
    <source>
        <dbReference type="HAMAP-Rule" id="MF_00388"/>
    </source>
</evidence>
<feature type="binding site" evidence="12">
    <location>
        <position position="235"/>
    </location>
    <ligand>
        <name>Zn(2+)</name>
        <dbReference type="ChEBI" id="CHEBI:29105"/>
    </ligand>
</feature>
<evidence type="ECO:0000256" key="5">
    <source>
        <dbReference type="ARBA" id="ARBA00022516"/>
    </source>
</evidence>
<dbReference type="STRING" id="1653476.THC_1086"/>
<protein>
    <recommendedName>
        <fullName evidence="4 12">UDP-3-O-acyl-N-acetylglucosamine deacetylase</fullName>
        <shortName evidence="12">UDP-3-O-acyl-GlcNAc deacetylase</shortName>
        <ecNumber evidence="4 12">3.5.1.108</ecNumber>
    </recommendedName>
    <alternativeName>
        <fullName evidence="12">UDP-3-O-[R-3-hydroxymyristoyl]-N-acetylglucosamine deacetylase</fullName>
    </alternativeName>
</protein>
<dbReference type="Pfam" id="PF03331">
    <property type="entry name" value="LpxC"/>
    <property type="match status" value="1"/>
</dbReference>
<feature type="binding site" evidence="12">
    <location>
        <position position="239"/>
    </location>
    <ligand>
        <name>Zn(2+)</name>
        <dbReference type="ChEBI" id="CHEBI:29105"/>
    </ligand>
</feature>
<dbReference type="HAMAP" id="MF_00388">
    <property type="entry name" value="LpxC"/>
    <property type="match status" value="1"/>
</dbReference>
<reference evidence="13 14" key="1">
    <citation type="journal article" date="2016" name="Int. J. Syst. Evol. Microbiol.">
        <title>Caldimicrobium thiodismutans sp. nov., a sulfur-disproportionating bacterium isolated from a hot spring, and emended description of the genus Caldimicrobium.</title>
        <authorList>
            <person name="Kojima H."/>
            <person name="Umezawa K."/>
            <person name="Fukui M."/>
        </authorList>
    </citation>
    <scope>NUCLEOTIDE SEQUENCE [LARGE SCALE GENOMIC DNA]</scope>
    <source>
        <strain evidence="13 14">TF1</strain>
    </source>
</reference>
<comment type="catalytic activity">
    <reaction evidence="11 12">
        <text>a UDP-3-O-[(3R)-3-hydroxyacyl]-N-acetyl-alpha-D-glucosamine + H2O = a UDP-3-O-[(3R)-3-hydroxyacyl]-alpha-D-glucosamine + acetate</text>
        <dbReference type="Rhea" id="RHEA:67816"/>
        <dbReference type="ChEBI" id="CHEBI:15377"/>
        <dbReference type="ChEBI" id="CHEBI:30089"/>
        <dbReference type="ChEBI" id="CHEBI:137740"/>
        <dbReference type="ChEBI" id="CHEBI:173225"/>
        <dbReference type="EC" id="3.5.1.108"/>
    </reaction>
</comment>
<evidence type="ECO:0000313" key="14">
    <source>
        <dbReference type="Proteomes" id="UP000068196"/>
    </source>
</evidence>
<dbReference type="InterPro" id="IPR004463">
    <property type="entry name" value="UDP-acyl_GlcNac_deAcase"/>
</dbReference>
<feature type="binding site" evidence="12">
    <location>
        <position position="78"/>
    </location>
    <ligand>
        <name>Zn(2+)</name>
        <dbReference type="ChEBI" id="CHEBI:29105"/>
    </ligand>
</feature>
<evidence type="ECO:0000256" key="8">
    <source>
        <dbReference type="ARBA" id="ARBA00022801"/>
    </source>
</evidence>
<keyword evidence="6 12" id="KW-0441">Lipid A biosynthesis</keyword>
<keyword evidence="5 12" id="KW-0444">Lipid biosynthesis</keyword>
<dbReference type="GO" id="GO:0016746">
    <property type="term" value="F:acyltransferase activity"/>
    <property type="evidence" value="ECO:0007669"/>
    <property type="project" value="UniProtKB-KW"/>
</dbReference>
<accession>A0A0U5B0A9</accession>
<sequence length="299" mass="33392">MEYQRTVADVVIFEGEGVFSGKKIRVEIHPLRENEGIVFERADLSDKPRIPLVIENIVGLEGAVLLTNGKESISLVEHLLSAFHGLGIDNALVKVFGEEIPLLDGSAFPIVRALQEVGYLLLPAPRKKFVLKRPFQLVNGVGKISFKPSHKLSINARIYFEHPSIGEQTFKFTLTPQDFIREVSFARTFGFKDLLEERKKKGLLKGGSLSNAIVIDKEKVLNAEGLRAQDEFVRHKVLDIVGDLFTLGHPLLAEVSAELTGHKLHIEALKALSQAGLLEEVSTRALTFLWIPKKKRRSF</sequence>
<dbReference type="GO" id="GO:0046872">
    <property type="term" value="F:metal ion binding"/>
    <property type="evidence" value="ECO:0007669"/>
    <property type="project" value="UniProtKB-KW"/>
</dbReference>
<comment type="similarity">
    <text evidence="12">Belongs to the LpxC family.</text>
</comment>
<dbReference type="InterPro" id="IPR020568">
    <property type="entry name" value="Ribosomal_Su5_D2-typ_SF"/>
</dbReference>
<dbReference type="PANTHER" id="PTHR33694">
    <property type="entry name" value="UDP-3-O-ACYL-N-ACETYLGLUCOSAMINE DEACETYLASE 1, MITOCHONDRIAL-RELATED"/>
    <property type="match status" value="1"/>
</dbReference>
<dbReference type="UniPathway" id="UPA00359">
    <property type="reaction ID" value="UER00478"/>
</dbReference>
<evidence type="ECO:0000256" key="1">
    <source>
        <dbReference type="ARBA" id="ARBA00001947"/>
    </source>
</evidence>
<evidence type="ECO:0000256" key="3">
    <source>
        <dbReference type="ARBA" id="ARBA00005002"/>
    </source>
</evidence>
<dbReference type="OrthoDB" id="9772788at2"/>
<dbReference type="EC" id="3.5.1.108" evidence="4 12"/>
<dbReference type="InterPro" id="IPR011334">
    <property type="entry name" value="UDP-acyl_GlcNac_deAcase_C"/>
</dbReference>
<comment type="pathway">
    <text evidence="3 12">Glycolipid biosynthesis; lipid IV(A) biosynthesis; lipid IV(A) from (3R)-3-hydroxytetradecanoyl-[acyl-carrier-protein] and UDP-N-acetyl-alpha-D-glucosamine: step 2/6.</text>
</comment>
<dbReference type="GO" id="GO:0016020">
    <property type="term" value="C:membrane"/>
    <property type="evidence" value="ECO:0007669"/>
    <property type="project" value="GOC"/>
</dbReference>
<dbReference type="Proteomes" id="UP000068196">
    <property type="component" value="Chromosome"/>
</dbReference>
<proteinExistence type="inferred from homology"/>
<keyword evidence="8 12" id="KW-0378">Hydrolase</keyword>
<reference evidence="14" key="2">
    <citation type="journal article" date="2016" name="Int. J. Syst. Evol. Microbiol.">
        <title>Caldimicrobium thiodismutans sp. nov., a sulfur-disproportionating bacterium isolated from a hot spring.</title>
        <authorList>
            <person name="Kojima H."/>
            <person name="Umezawa K."/>
            <person name="Fukui M."/>
        </authorList>
    </citation>
    <scope>NUCLEOTIDE SEQUENCE [LARGE SCALE GENOMIC DNA]</scope>
    <source>
        <strain evidence="14">TF1</strain>
    </source>
</reference>
<dbReference type="AlphaFoldDB" id="A0A0U5B0A9"/>
<keyword evidence="10 12" id="KW-0443">Lipid metabolism</keyword>
<evidence type="ECO:0000313" key="13">
    <source>
        <dbReference type="EMBL" id="BAU23465.1"/>
    </source>
</evidence>
<dbReference type="Gene3D" id="3.30.230.20">
    <property type="entry name" value="lpxc deacetylase, domain 1"/>
    <property type="match status" value="1"/>
</dbReference>
<dbReference type="PATRIC" id="fig|1653476.3.peg.1135"/>
<dbReference type="NCBIfam" id="TIGR00325">
    <property type="entry name" value="lpxC"/>
    <property type="match status" value="1"/>
</dbReference>
<evidence type="ECO:0000256" key="10">
    <source>
        <dbReference type="ARBA" id="ARBA00023098"/>
    </source>
</evidence>
<dbReference type="KEGG" id="cthi:THC_1086"/>